<dbReference type="OrthoDB" id="3919546at2759"/>
<sequence>MDAALIPLYKSTTPPQEEVERIRRLLVYLLACDYQIGVPVELSTTDHTHFVKLNKYVARLQRTVEYGPATTEEREVLAPFFWRFIYSPCQALGLSSNILVGKLREFRVFASCMGNYMGSRHGVLHHHGFEALARKLWTDRYFVLEAAVPDSAMRARFDARIAKYQAMYFESISGYESYTKEMDMKGIDTKETDNPSITSRRFLSLMEGMRFQLNERGRAYQAAWEKGVCPTLPNRFSPEVAFSDARNWLKKYFLRVYESGFGKKLHIRRFDPGSPSGDMRFATCYPDLWEEWKGHTLSAF</sequence>
<organism evidence="1 2">
    <name type="scientific">Aplosporella prunicola CBS 121167</name>
    <dbReference type="NCBI Taxonomy" id="1176127"/>
    <lineage>
        <taxon>Eukaryota</taxon>
        <taxon>Fungi</taxon>
        <taxon>Dikarya</taxon>
        <taxon>Ascomycota</taxon>
        <taxon>Pezizomycotina</taxon>
        <taxon>Dothideomycetes</taxon>
        <taxon>Dothideomycetes incertae sedis</taxon>
        <taxon>Botryosphaeriales</taxon>
        <taxon>Aplosporellaceae</taxon>
        <taxon>Aplosporella</taxon>
    </lineage>
</organism>
<dbReference type="AlphaFoldDB" id="A0A6A6BIS0"/>
<dbReference type="Proteomes" id="UP000799438">
    <property type="component" value="Unassembled WGS sequence"/>
</dbReference>
<gene>
    <name evidence="1" type="ORF">K452DRAFT_225548</name>
</gene>
<name>A0A6A6BIS0_9PEZI</name>
<evidence type="ECO:0000313" key="2">
    <source>
        <dbReference type="Proteomes" id="UP000799438"/>
    </source>
</evidence>
<proteinExistence type="predicted"/>
<evidence type="ECO:0000313" key="1">
    <source>
        <dbReference type="EMBL" id="KAF2143174.1"/>
    </source>
</evidence>
<dbReference type="RefSeq" id="XP_033398886.1">
    <property type="nucleotide sequence ID" value="XM_033536760.1"/>
</dbReference>
<reference evidence="1" key="1">
    <citation type="journal article" date="2020" name="Stud. Mycol.">
        <title>101 Dothideomycetes genomes: a test case for predicting lifestyles and emergence of pathogens.</title>
        <authorList>
            <person name="Haridas S."/>
            <person name="Albert R."/>
            <person name="Binder M."/>
            <person name="Bloem J."/>
            <person name="Labutti K."/>
            <person name="Salamov A."/>
            <person name="Andreopoulos B."/>
            <person name="Baker S."/>
            <person name="Barry K."/>
            <person name="Bills G."/>
            <person name="Bluhm B."/>
            <person name="Cannon C."/>
            <person name="Castanera R."/>
            <person name="Culley D."/>
            <person name="Daum C."/>
            <person name="Ezra D."/>
            <person name="Gonzalez J."/>
            <person name="Henrissat B."/>
            <person name="Kuo A."/>
            <person name="Liang C."/>
            <person name="Lipzen A."/>
            <person name="Lutzoni F."/>
            <person name="Magnuson J."/>
            <person name="Mondo S."/>
            <person name="Nolan M."/>
            <person name="Ohm R."/>
            <person name="Pangilinan J."/>
            <person name="Park H.-J."/>
            <person name="Ramirez L."/>
            <person name="Alfaro M."/>
            <person name="Sun H."/>
            <person name="Tritt A."/>
            <person name="Yoshinaga Y."/>
            <person name="Zwiers L.-H."/>
            <person name="Turgeon B."/>
            <person name="Goodwin S."/>
            <person name="Spatafora J."/>
            <person name="Crous P."/>
            <person name="Grigoriev I."/>
        </authorList>
    </citation>
    <scope>NUCLEOTIDE SEQUENCE</scope>
    <source>
        <strain evidence="1">CBS 121167</strain>
    </source>
</reference>
<keyword evidence="2" id="KW-1185">Reference proteome</keyword>
<dbReference type="EMBL" id="ML995482">
    <property type="protein sequence ID" value="KAF2143174.1"/>
    <property type="molecule type" value="Genomic_DNA"/>
</dbReference>
<dbReference type="GeneID" id="54294256"/>
<protein>
    <submittedName>
        <fullName evidence="1">Uncharacterized protein</fullName>
    </submittedName>
</protein>
<accession>A0A6A6BIS0</accession>